<feature type="compositionally biased region" description="Polar residues" evidence="1">
    <location>
        <begin position="40"/>
        <end position="50"/>
    </location>
</feature>
<accession>A0AA35KR73</accession>
<reference evidence="2" key="1">
    <citation type="submission" date="2022-12" db="EMBL/GenBank/DDBJ databases">
        <authorList>
            <person name="Alioto T."/>
            <person name="Alioto T."/>
            <person name="Gomez Garrido J."/>
        </authorList>
    </citation>
    <scope>NUCLEOTIDE SEQUENCE</scope>
</reference>
<keyword evidence="3" id="KW-1185">Reference proteome</keyword>
<proteinExistence type="predicted"/>
<evidence type="ECO:0000256" key="1">
    <source>
        <dbReference type="SAM" id="MobiDB-lite"/>
    </source>
</evidence>
<feature type="compositionally biased region" description="Polar residues" evidence="1">
    <location>
        <begin position="65"/>
        <end position="74"/>
    </location>
</feature>
<dbReference type="Proteomes" id="UP001178461">
    <property type="component" value="Chromosome 8"/>
</dbReference>
<sequence length="124" mass="13423">MVRFRMVVLIYKIPHPTSPASASGLPRKRHSLAIDKTGLATDTSPSNHGKGSSKKQISKNRHNSRPSCQATISKSTRKTVTVKPLMAIKPIYVCGVEQCFSTKFLVDGGLQFPLSLTAATVGQE</sequence>
<feature type="region of interest" description="Disordered" evidence="1">
    <location>
        <begin position="18"/>
        <end position="78"/>
    </location>
</feature>
<feature type="compositionally biased region" description="Basic residues" evidence="1">
    <location>
        <begin position="51"/>
        <end position="64"/>
    </location>
</feature>
<dbReference type="AlphaFoldDB" id="A0AA35KR73"/>
<evidence type="ECO:0000313" key="2">
    <source>
        <dbReference type="EMBL" id="CAI5782826.1"/>
    </source>
</evidence>
<name>A0AA35KR73_9SAUR</name>
<dbReference type="EMBL" id="OX395133">
    <property type="protein sequence ID" value="CAI5782826.1"/>
    <property type="molecule type" value="Genomic_DNA"/>
</dbReference>
<protein>
    <submittedName>
        <fullName evidence="2">Uncharacterized protein</fullName>
    </submittedName>
</protein>
<organism evidence="2 3">
    <name type="scientific">Podarcis lilfordi</name>
    <name type="common">Lilford's wall lizard</name>
    <dbReference type="NCBI Taxonomy" id="74358"/>
    <lineage>
        <taxon>Eukaryota</taxon>
        <taxon>Metazoa</taxon>
        <taxon>Chordata</taxon>
        <taxon>Craniata</taxon>
        <taxon>Vertebrata</taxon>
        <taxon>Euteleostomi</taxon>
        <taxon>Lepidosauria</taxon>
        <taxon>Squamata</taxon>
        <taxon>Bifurcata</taxon>
        <taxon>Unidentata</taxon>
        <taxon>Episquamata</taxon>
        <taxon>Laterata</taxon>
        <taxon>Lacertibaenia</taxon>
        <taxon>Lacertidae</taxon>
        <taxon>Podarcis</taxon>
    </lineage>
</organism>
<gene>
    <name evidence="2" type="ORF">PODLI_1B029109</name>
</gene>
<evidence type="ECO:0000313" key="3">
    <source>
        <dbReference type="Proteomes" id="UP001178461"/>
    </source>
</evidence>